<gene>
    <name evidence="5 7" type="primary">hrcA</name>
    <name evidence="7" type="ORF">IQ241_07080</name>
</gene>
<dbReference type="InterPro" id="IPR021153">
    <property type="entry name" value="HrcA_C"/>
</dbReference>
<dbReference type="InterPro" id="IPR002571">
    <property type="entry name" value="HrcA"/>
</dbReference>
<keyword evidence="3 5" id="KW-0346">Stress response</keyword>
<proteinExistence type="inferred from homology"/>
<evidence type="ECO:0000256" key="4">
    <source>
        <dbReference type="ARBA" id="ARBA00023163"/>
    </source>
</evidence>
<keyword evidence="4 5" id="KW-0804">Transcription</keyword>
<protein>
    <recommendedName>
        <fullName evidence="5">Heat-inducible transcription repressor HrcA</fullName>
    </recommendedName>
</protein>
<dbReference type="SUPFAM" id="SSF46785">
    <property type="entry name" value="Winged helix' DNA-binding domain"/>
    <property type="match status" value="1"/>
</dbReference>
<keyword evidence="1 5" id="KW-0678">Repressor</keyword>
<dbReference type="InterPro" id="IPR036388">
    <property type="entry name" value="WH-like_DNA-bd_sf"/>
</dbReference>
<dbReference type="SUPFAM" id="SSF55781">
    <property type="entry name" value="GAF domain-like"/>
    <property type="match status" value="1"/>
</dbReference>
<evidence type="ECO:0000256" key="1">
    <source>
        <dbReference type="ARBA" id="ARBA00022491"/>
    </source>
</evidence>
<dbReference type="Gene3D" id="3.30.450.40">
    <property type="match status" value="1"/>
</dbReference>
<accession>A0A8J7DMP3</accession>
<dbReference type="PANTHER" id="PTHR34824">
    <property type="entry name" value="HEAT-INDUCIBLE TRANSCRIPTION REPRESSOR HRCA"/>
    <property type="match status" value="1"/>
</dbReference>
<dbReference type="PIRSF" id="PIRSF005485">
    <property type="entry name" value="HrcA"/>
    <property type="match status" value="1"/>
</dbReference>
<comment type="function">
    <text evidence="5">Negative regulator of class I heat shock genes (grpE-dnaK-dnaJ and groELS operons). Prevents heat-shock induction of these operons.</text>
</comment>
<evidence type="ECO:0000313" key="7">
    <source>
        <dbReference type="EMBL" id="MBE9077060.1"/>
    </source>
</evidence>
<dbReference type="GO" id="GO:0045892">
    <property type="term" value="P:negative regulation of DNA-templated transcription"/>
    <property type="evidence" value="ECO:0007669"/>
    <property type="project" value="UniProtKB-UniRule"/>
</dbReference>
<dbReference type="GO" id="GO:0003677">
    <property type="term" value="F:DNA binding"/>
    <property type="evidence" value="ECO:0007669"/>
    <property type="project" value="InterPro"/>
</dbReference>
<feature type="domain" description="Heat-inducible transcription repressor HrcA C-terminal" evidence="6">
    <location>
        <begin position="110"/>
        <end position="339"/>
    </location>
</feature>
<dbReference type="NCBIfam" id="TIGR00331">
    <property type="entry name" value="hrcA"/>
    <property type="match status" value="1"/>
</dbReference>
<keyword evidence="8" id="KW-1185">Reference proteome</keyword>
<evidence type="ECO:0000313" key="8">
    <source>
        <dbReference type="Proteomes" id="UP000636505"/>
    </source>
</evidence>
<dbReference type="InterPro" id="IPR036390">
    <property type="entry name" value="WH_DNA-bd_sf"/>
</dbReference>
<evidence type="ECO:0000259" key="6">
    <source>
        <dbReference type="Pfam" id="PF01628"/>
    </source>
</evidence>
<comment type="similarity">
    <text evidence="5">Belongs to the HrcA family.</text>
</comment>
<dbReference type="PANTHER" id="PTHR34824:SF1">
    <property type="entry name" value="HEAT-INDUCIBLE TRANSCRIPTION REPRESSOR HRCA"/>
    <property type="match status" value="1"/>
</dbReference>
<dbReference type="HAMAP" id="MF_00081">
    <property type="entry name" value="HrcA"/>
    <property type="match status" value="1"/>
</dbReference>
<evidence type="ECO:0000256" key="2">
    <source>
        <dbReference type="ARBA" id="ARBA00023015"/>
    </source>
</evidence>
<comment type="caution">
    <text evidence="7">The sequence shown here is derived from an EMBL/GenBank/DDBJ whole genome shotgun (WGS) entry which is preliminary data.</text>
</comment>
<evidence type="ECO:0000256" key="3">
    <source>
        <dbReference type="ARBA" id="ARBA00023016"/>
    </source>
</evidence>
<dbReference type="Gene3D" id="3.30.390.60">
    <property type="entry name" value="Heat-inducible transcription repressor hrca homolog, domain 3"/>
    <property type="match status" value="1"/>
</dbReference>
<dbReference type="EMBL" id="JADEXG010000012">
    <property type="protein sequence ID" value="MBE9077060.1"/>
    <property type="molecule type" value="Genomic_DNA"/>
</dbReference>
<sequence>MEKPVQLNARQQRVLWATVRHYVMTAEPVGSKSLATGYDLQVSSATIRNAMGVLERSGLLYQPHTSAGRIPSDSGYRFYVDDLLEPSPSLTRQVEAALTERLDWEGWSVEALLQETAQVLARLSGYIALVTLPQTHAVCLQHLQLVRVEGDQILLVVMLDAYSTRSILVQFPKATSQAGKEQLDRELQILSNFLNHRLRGKPLSAIVDLEWAELDRAFQHYAETLQGAISGLAQRTRSTPASQIVFSGLAEVLRQPEFASDQLHDLIYLLEDGRDQLWPLIAAAGEPAAEPLRIWIGAENPLEPMQTCALVSAVYSKDRKPLGSVGLLGPTRMLYENAITAVESAAAYLTRAVTQGFRGLNSGT</sequence>
<dbReference type="Gene3D" id="1.10.10.10">
    <property type="entry name" value="Winged helix-like DNA-binding domain superfamily/Winged helix DNA-binding domain"/>
    <property type="match status" value="1"/>
</dbReference>
<keyword evidence="2 5" id="KW-0805">Transcription regulation</keyword>
<dbReference type="InterPro" id="IPR023120">
    <property type="entry name" value="WHTH_transcript_rep_HrcA_IDD"/>
</dbReference>
<name>A0A8J7DMP3_9CYAN</name>
<evidence type="ECO:0000256" key="5">
    <source>
        <dbReference type="HAMAP-Rule" id="MF_00081"/>
    </source>
</evidence>
<dbReference type="InterPro" id="IPR029016">
    <property type="entry name" value="GAF-like_dom_sf"/>
</dbReference>
<organism evidence="7 8">
    <name type="scientific">Vasconcelosia minhoensis LEGE 07310</name>
    <dbReference type="NCBI Taxonomy" id="915328"/>
    <lineage>
        <taxon>Bacteria</taxon>
        <taxon>Bacillati</taxon>
        <taxon>Cyanobacteriota</taxon>
        <taxon>Cyanophyceae</taxon>
        <taxon>Nodosilineales</taxon>
        <taxon>Cymatolegaceae</taxon>
        <taxon>Vasconcelosia</taxon>
        <taxon>Vasconcelosia minhoensis</taxon>
    </lineage>
</organism>
<dbReference type="Pfam" id="PF01628">
    <property type="entry name" value="HrcA"/>
    <property type="match status" value="1"/>
</dbReference>
<reference evidence="7" key="1">
    <citation type="submission" date="2020-10" db="EMBL/GenBank/DDBJ databases">
        <authorList>
            <person name="Castelo-Branco R."/>
            <person name="Eusebio N."/>
            <person name="Adriana R."/>
            <person name="Vieira A."/>
            <person name="Brugerolle De Fraissinette N."/>
            <person name="Rezende De Castro R."/>
            <person name="Schneider M.P."/>
            <person name="Vasconcelos V."/>
            <person name="Leao P.N."/>
        </authorList>
    </citation>
    <scope>NUCLEOTIDE SEQUENCE</scope>
    <source>
        <strain evidence="7">LEGE 07310</strain>
    </source>
</reference>
<dbReference type="RefSeq" id="WP_193905724.1">
    <property type="nucleotide sequence ID" value="NZ_JADEXG010000012.1"/>
</dbReference>
<dbReference type="AlphaFoldDB" id="A0A8J7DMP3"/>
<dbReference type="Proteomes" id="UP000636505">
    <property type="component" value="Unassembled WGS sequence"/>
</dbReference>